<evidence type="ECO:0000313" key="1">
    <source>
        <dbReference type="EMBL" id="CUP63037.1"/>
    </source>
</evidence>
<sequence>MYSNQSPQTAYQQFYNNMPSYPQGNQQPPDKQPMVEKYPLQIWVAARAGISLTCAADLNVPEEGDTKNSPMEMHSGYSVFRMAIASSEKGSVVANIPANDIPYLLNQYQFQRNILNRQAMSKPNTPAYTVPIKERNCKNRTAAEVVQMENGLNILTNARKLFAANLGRYPKNRQMVEAIDEALYLYQSHHLSQTINLPPLYSSPVKPKSTADKNNRRTAYSISISGSSSLSVDWTFEIFNCKAFLRDMGKLKTVDVEHAEDKRTLTFKVTQQEMDLFIYRLQSTLENFERMNFSGQYKIAKKHVKYSREVPV</sequence>
<name>A0A174PV44_9FIRM</name>
<dbReference type="Proteomes" id="UP000095762">
    <property type="component" value="Unassembled WGS sequence"/>
</dbReference>
<evidence type="ECO:0000313" key="2">
    <source>
        <dbReference type="Proteomes" id="UP000095762"/>
    </source>
</evidence>
<organism evidence="1 2">
    <name type="scientific">Blautia obeum</name>
    <dbReference type="NCBI Taxonomy" id="40520"/>
    <lineage>
        <taxon>Bacteria</taxon>
        <taxon>Bacillati</taxon>
        <taxon>Bacillota</taxon>
        <taxon>Clostridia</taxon>
        <taxon>Lachnospirales</taxon>
        <taxon>Lachnospiraceae</taxon>
        <taxon>Blautia</taxon>
    </lineage>
</organism>
<protein>
    <submittedName>
        <fullName evidence="1">Uncharacterized protein</fullName>
    </submittedName>
</protein>
<gene>
    <name evidence="1" type="ORF">ERS852569_00240</name>
</gene>
<proteinExistence type="predicted"/>
<reference evidence="1 2" key="1">
    <citation type="submission" date="2015-09" db="EMBL/GenBank/DDBJ databases">
        <authorList>
            <consortium name="Pathogen Informatics"/>
        </authorList>
    </citation>
    <scope>NUCLEOTIDE SEQUENCE [LARGE SCALE GENOMIC DNA]</scope>
    <source>
        <strain evidence="1 2">2789STDY5834957</strain>
    </source>
</reference>
<dbReference type="EMBL" id="CZBP01000001">
    <property type="protein sequence ID" value="CUP63037.1"/>
    <property type="molecule type" value="Genomic_DNA"/>
</dbReference>
<dbReference type="AlphaFoldDB" id="A0A174PV44"/>
<dbReference type="RefSeq" id="WP_055059270.1">
    <property type="nucleotide sequence ID" value="NZ_CZBP01000001.1"/>
</dbReference>
<accession>A0A174PV44</accession>